<dbReference type="eggNOG" id="arCOG11760">
    <property type="taxonomic scope" value="Archaea"/>
</dbReference>
<organism evidence="2 3">
    <name type="scientific">Thermococcus nautili</name>
    <dbReference type="NCBI Taxonomy" id="195522"/>
    <lineage>
        <taxon>Archaea</taxon>
        <taxon>Methanobacteriati</taxon>
        <taxon>Methanobacteriota</taxon>
        <taxon>Thermococci</taxon>
        <taxon>Thermococcales</taxon>
        <taxon>Thermococcaceae</taxon>
        <taxon>Thermococcus</taxon>
    </lineage>
</organism>
<dbReference type="Proteomes" id="UP000019434">
    <property type="component" value="Chromosome"/>
</dbReference>
<dbReference type="HOGENOM" id="CLU_1850737_0_0_2"/>
<evidence type="ECO:0000313" key="2">
    <source>
        <dbReference type="EMBL" id="AHL22615.1"/>
    </source>
</evidence>
<evidence type="ECO:0000313" key="3">
    <source>
        <dbReference type="Proteomes" id="UP000019434"/>
    </source>
</evidence>
<proteinExistence type="predicted"/>
<evidence type="ECO:0000256" key="1">
    <source>
        <dbReference type="SAM" id="Phobius"/>
    </source>
</evidence>
<keyword evidence="1" id="KW-0812">Transmembrane</keyword>
<feature type="transmembrane region" description="Helical" evidence="1">
    <location>
        <begin position="14"/>
        <end position="37"/>
    </location>
</feature>
<keyword evidence="1" id="KW-1133">Transmembrane helix</keyword>
<keyword evidence="3" id="KW-1185">Reference proteome</keyword>
<dbReference type="OrthoDB" id="101979at2157"/>
<dbReference type="RefSeq" id="WP_042690659.1">
    <property type="nucleotide sequence ID" value="NZ_CP007264.1"/>
</dbReference>
<dbReference type="KEGG" id="tnu:BD01_0997"/>
<reference evidence="2 3" key="1">
    <citation type="submission" date="2014-02" db="EMBL/GenBank/DDBJ databases">
        <title>Genome Sequence of an Hyperthermophilic Archaeon, Thermococcus nautili 30-1, producing viral vesicles.</title>
        <authorList>
            <person name="Oberto J."/>
            <person name="Gaudin M."/>
            <person name="Cossu M."/>
            <person name="Gorlas A."/>
            <person name="Slesarev A."/>
            <person name="Marguet E."/>
            <person name="Forterre P."/>
        </authorList>
    </citation>
    <scope>NUCLEOTIDE SEQUENCE [LARGE SCALE GENOMIC DNA]</scope>
    <source>
        <strain evidence="2 3">30-1</strain>
    </source>
</reference>
<name>W8P577_9EURY</name>
<dbReference type="EMBL" id="CP007264">
    <property type="protein sequence ID" value="AHL22615.1"/>
    <property type="molecule type" value="Genomic_DNA"/>
</dbReference>
<protein>
    <submittedName>
        <fullName evidence="2">Uncharacterized protein</fullName>
    </submittedName>
</protein>
<dbReference type="GeneID" id="24958989"/>
<keyword evidence="1" id="KW-0472">Membrane</keyword>
<accession>W8P577</accession>
<sequence>MFNVTRGARGNKRLLAMVFAFSVVAVVFIGFVVATGSSATYHVTLSPNSLYYFSISGGFLTLSLDVSSSEPVTVCITDSTGLAKLEAGGRALCYLYAQDVMNIKRVWRSPKDGQFYLVILSDKPAEATVTIERGILVK</sequence>
<dbReference type="AlphaFoldDB" id="W8P577"/>
<gene>
    <name evidence="2" type="ORF">BD01_0997</name>
</gene>